<dbReference type="InterPro" id="IPR027417">
    <property type="entry name" value="P-loop_NTPase"/>
</dbReference>
<dbReference type="GO" id="GO:0005524">
    <property type="term" value="F:ATP binding"/>
    <property type="evidence" value="ECO:0007669"/>
    <property type="project" value="UniProtKB-KW"/>
</dbReference>
<keyword evidence="8" id="KW-1185">Reference proteome</keyword>
<dbReference type="PROSITE" id="PS50112">
    <property type="entry name" value="PAS"/>
    <property type="match status" value="1"/>
</dbReference>
<dbReference type="EMBL" id="APJX01000011">
    <property type="protein sequence ID" value="EMS77915.1"/>
    <property type="molecule type" value="Genomic_DNA"/>
</dbReference>
<keyword evidence="2" id="KW-0067">ATP-binding</keyword>
<evidence type="ECO:0000313" key="7">
    <source>
        <dbReference type="EMBL" id="EMS77915.1"/>
    </source>
</evidence>
<dbReference type="Gene3D" id="1.10.10.60">
    <property type="entry name" value="Homeodomain-like"/>
    <property type="match status" value="1"/>
</dbReference>
<dbReference type="GO" id="GO:0006355">
    <property type="term" value="P:regulation of DNA-templated transcription"/>
    <property type="evidence" value="ECO:0007669"/>
    <property type="project" value="InterPro"/>
</dbReference>
<evidence type="ECO:0000259" key="5">
    <source>
        <dbReference type="PROSITE" id="PS50045"/>
    </source>
</evidence>
<dbReference type="FunFam" id="3.40.50.300:FF:000006">
    <property type="entry name" value="DNA-binding transcriptional regulator NtrC"/>
    <property type="match status" value="1"/>
</dbReference>
<evidence type="ECO:0000259" key="6">
    <source>
        <dbReference type="PROSITE" id="PS50112"/>
    </source>
</evidence>
<feature type="domain" description="PAS" evidence="6">
    <location>
        <begin position="10"/>
        <end position="55"/>
    </location>
</feature>
<dbReference type="PROSITE" id="PS00675">
    <property type="entry name" value="SIGMA54_INTERACT_1"/>
    <property type="match status" value="1"/>
</dbReference>
<dbReference type="InterPro" id="IPR009057">
    <property type="entry name" value="Homeodomain-like_sf"/>
</dbReference>
<dbReference type="InterPro" id="IPR002078">
    <property type="entry name" value="Sigma_54_int"/>
</dbReference>
<dbReference type="Gene3D" id="3.40.50.300">
    <property type="entry name" value="P-loop containing nucleotide triphosphate hydrolases"/>
    <property type="match status" value="1"/>
</dbReference>
<dbReference type="Pfam" id="PF00158">
    <property type="entry name" value="Sigma54_activat"/>
    <property type="match status" value="1"/>
</dbReference>
<dbReference type="InterPro" id="IPR003593">
    <property type="entry name" value="AAA+_ATPase"/>
</dbReference>
<reference evidence="7 8" key="1">
    <citation type="journal article" date="2013" name="Genome Announc.">
        <title>Draft Genome Sequence of Desulfotignum phosphitoxidans DSM 13687 Strain FiPS-3.</title>
        <authorList>
            <person name="Poehlein A."/>
            <person name="Daniel R."/>
            <person name="Simeonova D.D."/>
        </authorList>
    </citation>
    <scope>NUCLEOTIDE SEQUENCE [LARGE SCALE GENOMIC DNA]</scope>
    <source>
        <strain evidence="7 8">DSM 13687</strain>
    </source>
</reference>
<keyword evidence="1" id="KW-0547">Nucleotide-binding</keyword>
<dbReference type="SUPFAM" id="SSF55785">
    <property type="entry name" value="PYP-like sensor domain (PAS domain)"/>
    <property type="match status" value="1"/>
</dbReference>
<evidence type="ECO:0000256" key="3">
    <source>
        <dbReference type="ARBA" id="ARBA00023015"/>
    </source>
</evidence>
<dbReference type="AlphaFoldDB" id="S0FT92"/>
<feature type="domain" description="Sigma-54 factor interaction" evidence="5">
    <location>
        <begin position="150"/>
        <end position="380"/>
    </location>
</feature>
<dbReference type="InterPro" id="IPR035965">
    <property type="entry name" value="PAS-like_dom_sf"/>
</dbReference>
<comment type="caution">
    <text evidence="7">The sequence shown here is derived from an EMBL/GenBank/DDBJ whole genome shotgun (WGS) entry which is preliminary data.</text>
</comment>
<proteinExistence type="predicted"/>
<dbReference type="Gene3D" id="1.10.8.60">
    <property type="match status" value="1"/>
</dbReference>
<dbReference type="OrthoDB" id="9814761at2"/>
<dbReference type="NCBIfam" id="TIGR00229">
    <property type="entry name" value="sensory_box"/>
    <property type="match status" value="1"/>
</dbReference>
<dbReference type="CDD" id="cd00130">
    <property type="entry name" value="PAS"/>
    <property type="match status" value="1"/>
</dbReference>
<organism evidence="7 8">
    <name type="scientific">Desulfotignum phosphitoxidans DSM 13687</name>
    <dbReference type="NCBI Taxonomy" id="1286635"/>
    <lineage>
        <taxon>Bacteria</taxon>
        <taxon>Pseudomonadati</taxon>
        <taxon>Thermodesulfobacteriota</taxon>
        <taxon>Desulfobacteria</taxon>
        <taxon>Desulfobacterales</taxon>
        <taxon>Desulfobacteraceae</taxon>
        <taxon>Desulfotignum</taxon>
    </lineage>
</organism>
<dbReference type="InterPro" id="IPR013767">
    <property type="entry name" value="PAS_fold"/>
</dbReference>
<evidence type="ECO:0000256" key="4">
    <source>
        <dbReference type="ARBA" id="ARBA00023163"/>
    </source>
</evidence>
<evidence type="ECO:0000313" key="8">
    <source>
        <dbReference type="Proteomes" id="UP000014216"/>
    </source>
</evidence>
<dbReference type="PRINTS" id="PR01590">
    <property type="entry name" value="HTHFIS"/>
</dbReference>
<dbReference type="SUPFAM" id="SSF52540">
    <property type="entry name" value="P-loop containing nucleoside triphosphate hydrolases"/>
    <property type="match status" value="1"/>
</dbReference>
<keyword evidence="3" id="KW-0805">Transcription regulation</keyword>
<dbReference type="InterPro" id="IPR000014">
    <property type="entry name" value="PAS"/>
</dbReference>
<name>S0FT92_9BACT</name>
<protein>
    <submittedName>
        <fullName evidence="7">Signal-transduction and transcriptional-control protein Stc</fullName>
    </submittedName>
</protein>
<accession>S0FT92</accession>
<evidence type="ECO:0000256" key="1">
    <source>
        <dbReference type="ARBA" id="ARBA00022741"/>
    </source>
</evidence>
<dbReference type="Gene3D" id="3.30.450.20">
    <property type="entry name" value="PAS domain"/>
    <property type="match status" value="1"/>
</dbReference>
<dbReference type="Pfam" id="PF02954">
    <property type="entry name" value="HTH_8"/>
    <property type="match status" value="1"/>
</dbReference>
<dbReference type="Proteomes" id="UP000014216">
    <property type="component" value="Unassembled WGS sequence"/>
</dbReference>
<dbReference type="SUPFAM" id="SSF46689">
    <property type="entry name" value="Homeodomain-like"/>
    <property type="match status" value="1"/>
</dbReference>
<dbReference type="SMART" id="SM00091">
    <property type="entry name" value="PAS"/>
    <property type="match status" value="1"/>
</dbReference>
<sequence length="468" mass="52063">MNTIEALREKLALYERIFDNINAGVLVIDARGYITHFNEPYGRFLNLDPKAQIGRHCTEVVENTRMHIVARTGKAEINHSHRINGQDMVVQRIPIKKDGKVIAVYGQVMFRDVAEVRDLAEQLSLLESKVQLFEKELFDLRATRYTFDCIIGDSDAITGLKQEAAKAAATHSSVLITGESGTGKELFAQAIHNAGPRKLHPFVKINCAAIPRDLLESELFGYDKGAFTGAGTKGKPGRFELAGKGTIFLDEIGDLPLEMQPKLLRVLEDKAFERIGGTRVIRSDFRVISATNRDLAKMMATNRFRRDLFYRLNVIPIHIPPLRERPEDILPLAKHMLKKIVKEAGRPAVKIEKTASRALVRYSWPGNARELSNVLERAMYASGSGTICTADLPFISASGRNVSGRPSEPSLKTARDAAQIAAIHKALAQTGYNKARAAKLLGIHRTLLYKKMKKYNIGLTPEQAPDET</sequence>
<dbReference type="RefSeq" id="WP_006968060.1">
    <property type="nucleotide sequence ID" value="NZ_APJX01000011.1"/>
</dbReference>
<gene>
    <name evidence="7" type="primary">stc</name>
    <name evidence="7" type="ORF">Dpo_11c00570</name>
</gene>
<keyword evidence="4" id="KW-0804">Transcription</keyword>
<dbReference type="Pfam" id="PF00989">
    <property type="entry name" value="PAS"/>
    <property type="match status" value="1"/>
</dbReference>
<dbReference type="PROSITE" id="PS50045">
    <property type="entry name" value="SIGMA54_INTERACT_4"/>
    <property type="match status" value="1"/>
</dbReference>
<dbReference type="InterPro" id="IPR002197">
    <property type="entry name" value="HTH_Fis"/>
</dbReference>
<dbReference type="Pfam" id="PF25601">
    <property type="entry name" value="AAA_lid_14"/>
    <property type="match status" value="1"/>
</dbReference>
<dbReference type="CDD" id="cd00009">
    <property type="entry name" value="AAA"/>
    <property type="match status" value="1"/>
</dbReference>
<dbReference type="PANTHER" id="PTHR32071:SF57">
    <property type="entry name" value="C4-DICARBOXYLATE TRANSPORT TRANSCRIPTIONAL REGULATORY PROTEIN DCTD"/>
    <property type="match status" value="1"/>
</dbReference>
<dbReference type="PANTHER" id="PTHR32071">
    <property type="entry name" value="TRANSCRIPTIONAL REGULATORY PROTEIN"/>
    <property type="match status" value="1"/>
</dbReference>
<dbReference type="InterPro" id="IPR058031">
    <property type="entry name" value="AAA_lid_NorR"/>
</dbReference>
<dbReference type="InterPro" id="IPR025662">
    <property type="entry name" value="Sigma_54_int_dom_ATP-bd_1"/>
</dbReference>
<evidence type="ECO:0000256" key="2">
    <source>
        <dbReference type="ARBA" id="ARBA00022840"/>
    </source>
</evidence>
<dbReference type="SMART" id="SM00382">
    <property type="entry name" value="AAA"/>
    <property type="match status" value="1"/>
</dbReference>
<dbReference type="GO" id="GO:0043565">
    <property type="term" value="F:sequence-specific DNA binding"/>
    <property type="evidence" value="ECO:0007669"/>
    <property type="project" value="InterPro"/>
</dbReference>